<accession>A0AAE1PAV7</accession>
<dbReference type="Proteomes" id="UP001292094">
    <property type="component" value="Unassembled WGS sequence"/>
</dbReference>
<dbReference type="AlphaFoldDB" id="A0AAE1PAV7"/>
<keyword evidence="3" id="KW-1185">Reference proteome</keyword>
<proteinExistence type="predicted"/>
<sequence length="200" mass="22748">MPSPIIDFLKRNWLICIVVNLVSIGLMIAVPQQIMAMDMRAANTLEDNLAQQNFLSRATAEQICGPRPEYQLLSRSSFLEYNTCMANILESGEDHYTVYLTIAIVIAHLVVMAGIALFVVCRSKSEKKNILGVRVSVKDGDDKKSMTPPKTEVPSRWQVFMAKLKRVCLCGCGDLTSIEKAWERDKRITRRHTEHREIRH</sequence>
<name>A0AAE1PAV7_9EUCA</name>
<comment type="caution">
    <text evidence="2">The sequence shown here is derived from an EMBL/GenBank/DDBJ whole genome shotgun (WGS) entry which is preliminary data.</text>
</comment>
<protein>
    <submittedName>
        <fullName evidence="2">Uncharacterized protein</fullName>
    </submittedName>
</protein>
<dbReference type="EMBL" id="JAWZYT010002416">
    <property type="protein sequence ID" value="KAK4304501.1"/>
    <property type="molecule type" value="Genomic_DNA"/>
</dbReference>
<evidence type="ECO:0000256" key="1">
    <source>
        <dbReference type="SAM" id="Phobius"/>
    </source>
</evidence>
<organism evidence="2 3">
    <name type="scientific">Petrolisthes manimaculis</name>
    <dbReference type="NCBI Taxonomy" id="1843537"/>
    <lineage>
        <taxon>Eukaryota</taxon>
        <taxon>Metazoa</taxon>
        <taxon>Ecdysozoa</taxon>
        <taxon>Arthropoda</taxon>
        <taxon>Crustacea</taxon>
        <taxon>Multicrustacea</taxon>
        <taxon>Malacostraca</taxon>
        <taxon>Eumalacostraca</taxon>
        <taxon>Eucarida</taxon>
        <taxon>Decapoda</taxon>
        <taxon>Pleocyemata</taxon>
        <taxon>Anomura</taxon>
        <taxon>Galatheoidea</taxon>
        <taxon>Porcellanidae</taxon>
        <taxon>Petrolisthes</taxon>
    </lineage>
</organism>
<keyword evidence="1" id="KW-0812">Transmembrane</keyword>
<evidence type="ECO:0000313" key="3">
    <source>
        <dbReference type="Proteomes" id="UP001292094"/>
    </source>
</evidence>
<feature type="transmembrane region" description="Helical" evidence="1">
    <location>
        <begin position="12"/>
        <end position="30"/>
    </location>
</feature>
<evidence type="ECO:0000313" key="2">
    <source>
        <dbReference type="EMBL" id="KAK4304501.1"/>
    </source>
</evidence>
<reference evidence="2" key="1">
    <citation type="submission" date="2023-11" db="EMBL/GenBank/DDBJ databases">
        <title>Genome assemblies of two species of porcelain crab, Petrolisthes cinctipes and Petrolisthes manimaculis (Anomura: Porcellanidae).</title>
        <authorList>
            <person name="Angst P."/>
        </authorList>
    </citation>
    <scope>NUCLEOTIDE SEQUENCE</scope>
    <source>
        <strain evidence="2">PB745_02</strain>
        <tissue evidence="2">Gill</tissue>
    </source>
</reference>
<feature type="transmembrane region" description="Helical" evidence="1">
    <location>
        <begin position="96"/>
        <end position="120"/>
    </location>
</feature>
<keyword evidence="1" id="KW-0472">Membrane</keyword>
<keyword evidence="1" id="KW-1133">Transmembrane helix</keyword>
<gene>
    <name evidence="2" type="ORF">Pmani_023553</name>
</gene>